<gene>
    <name evidence="1" type="ORF">FZC76_17835</name>
</gene>
<dbReference type="EMBL" id="VTEV01000007">
    <property type="protein sequence ID" value="TYS65745.1"/>
    <property type="molecule type" value="Genomic_DNA"/>
</dbReference>
<dbReference type="CDD" id="cd00761">
    <property type="entry name" value="Glyco_tranf_GTA_type"/>
    <property type="match status" value="1"/>
</dbReference>
<accession>A0A5D4SQY2</accession>
<comment type="caution">
    <text evidence="1">The sequence shown here is derived from an EMBL/GenBank/DDBJ whole genome shotgun (WGS) entry which is preliminary data.</text>
</comment>
<evidence type="ECO:0000313" key="1">
    <source>
        <dbReference type="EMBL" id="TYS65745.1"/>
    </source>
</evidence>
<dbReference type="OrthoDB" id="506149at2"/>
<proteinExistence type="predicted"/>
<protein>
    <submittedName>
        <fullName evidence="1">Glycosyltransferase family 2 protein</fullName>
    </submittedName>
</protein>
<dbReference type="AlphaFoldDB" id="A0A5D4SQY2"/>
<organism evidence="1 2">
    <name type="scientific">Sutcliffiella horikoshii</name>
    <dbReference type="NCBI Taxonomy" id="79883"/>
    <lineage>
        <taxon>Bacteria</taxon>
        <taxon>Bacillati</taxon>
        <taxon>Bacillota</taxon>
        <taxon>Bacilli</taxon>
        <taxon>Bacillales</taxon>
        <taxon>Bacillaceae</taxon>
        <taxon>Sutcliffiella</taxon>
    </lineage>
</organism>
<keyword evidence="1" id="KW-0808">Transferase</keyword>
<dbReference type="GO" id="GO:0016740">
    <property type="term" value="F:transferase activity"/>
    <property type="evidence" value="ECO:0007669"/>
    <property type="project" value="UniProtKB-KW"/>
</dbReference>
<name>A0A5D4SQY2_9BACI</name>
<evidence type="ECO:0000313" key="2">
    <source>
        <dbReference type="Proteomes" id="UP000322524"/>
    </source>
</evidence>
<sequence length="280" mass="32375">MMNINPDYITNYLNKINTQLDSSIQPNNNKKSTIVFAISLKSKKVSRNWDVVQLQLAKTLKSILNNTEQNFRIMVAGHEKPTINELSNSKVTWISVNFPISRSNVGMSNDKMKKRKVIAQYLSKEGYSGYFMPLDADDWVHFRFVEYLNKSPLSKAYIFNKGIMSNLKRNEIWLISNFYKHCGSCSVFYFENNELPNAIETTGGIFHVLTLTSHPKIIQNLKMYKVKYKLIDLPFIFRVYGYGDNNLTIKGKLTMDLSAANYNTFGTPINNEIYHQFKVN</sequence>
<dbReference type="Proteomes" id="UP000322524">
    <property type="component" value="Unassembled WGS sequence"/>
</dbReference>
<reference evidence="1 2" key="1">
    <citation type="submission" date="2019-08" db="EMBL/GenBank/DDBJ databases">
        <title>Bacillus genomes from the desert of Cuatro Cienegas, Coahuila.</title>
        <authorList>
            <person name="Olmedo-Alvarez G."/>
        </authorList>
    </citation>
    <scope>NUCLEOTIDE SEQUENCE [LARGE SCALE GENOMIC DNA]</scope>
    <source>
        <strain evidence="1 2">CH28_1T</strain>
    </source>
</reference>
<dbReference type="RefSeq" id="WP_148989518.1">
    <property type="nucleotide sequence ID" value="NZ_VTEV01000007.1"/>
</dbReference>